<dbReference type="InterPro" id="IPR037158">
    <property type="entry name" value="Thr_synth_N_sf"/>
</dbReference>
<dbReference type="InterPro" id="IPR036052">
    <property type="entry name" value="TrpB-like_PALP_sf"/>
</dbReference>
<reference evidence="2" key="1">
    <citation type="submission" date="2010-02" db="EMBL/GenBank/DDBJ databases">
        <title>Sequencing and annotation of the Blastocystis hominis genome.</title>
        <authorList>
            <person name="Wincker P."/>
        </authorList>
    </citation>
    <scope>NUCLEOTIDE SEQUENCE</scope>
    <source>
        <strain evidence="2">Singapore isolate B</strain>
    </source>
</reference>
<dbReference type="PANTHER" id="PTHR42690:SF1">
    <property type="entry name" value="THREONINE SYNTHASE-LIKE 2"/>
    <property type="match status" value="1"/>
</dbReference>
<dbReference type="InterPro" id="IPR029144">
    <property type="entry name" value="Thr_synth_N"/>
</dbReference>
<dbReference type="InterPro" id="IPR051166">
    <property type="entry name" value="Threonine_Synthase"/>
</dbReference>
<dbReference type="GO" id="GO:0030170">
    <property type="term" value="F:pyridoxal phosphate binding"/>
    <property type="evidence" value="ECO:0007669"/>
    <property type="project" value="TreeGrafter"/>
</dbReference>
<accession>D8LVU1</accession>
<evidence type="ECO:0000313" key="2">
    <source>
        <dbReference type="EMBL" id="CBK19930.2"/>
    </source>
</evidence>
<protein>
    <submittedName>
        <fullName evidence="2">Threonine synthetase</fullName>
    </submittedName>
</protein>
<dbReference type="OrthoDB" id="5203861at2759"/>
<dbReference type="GeneID" id="24917648"/>
<dbReference type="GO" id="GO:0046360">
    <property type="term" value="P:2-oxobutyrate biosynthetic process"/>
    <property type="evidence" value="ECO:0007669"/>
    <property type="project" value="TreeGrafter"/>
</dbReference>
<organism evidence="2">
    <name type="scientific">Blastocystis hominis</name>
    <dbReference type="NCBI Taxonomy" id="12968"/>
    <lineage>
        <taxon>Eukaryota</taxon>
        <taxon>Sar</taxon>
        <taxon>Stramenopiles</taxon>
        <taxon>Bigyra</taxon>
        <taxon>Opalozoa</taxon>
        <taxon>Opalinata</taxon>
        <taxon>Blastocystidae</taxon>
        <taxon>Blastocystis</taxon>
    </lineage>
</organism>
<proteinExistence type="predicted"/>
<dbReference type="RefSeq" id="XP_012893978.1">
    <property type="nucleotide sequence ID" value="XM_013038524.1"/>
</dbReference>
<dbReference type="PANTHER" id="PTHR42690">
    <property type="entry name" value="THREONINE SYNTHASE FAMILY MEMBER"/>
    <property type="match status" value="1"/>
</dbReference>
<dbReference type="Proteomes" id="UP000008312">
    <property type="component" value="Unassembled WGS sequence"/>
</dbReference>
<dbReference type="EMBL" id="FN668638">
    <property type="protein sequence ID" value="CBK19930.2"/>
    <property type="molecule type" value="Genomic_DNA"/>
</dbReference>
<evidence type="ECO:0000313" key="3">
    <source>
        <dbReference type="Proteomes" id="UP000008312"/>
    </source>
</evidence>
<sequence>MKYISTRTTKREYTFTEAFLESFAEDGGLLCPKEIPRISTDTLEKWSHLNFFDLYLAILSIFIDESDISSDDLEVLLKSVFEKFHQRELVTIKQVGPISLAESFYGPTYHIKDFSMQFIGHFLKYLVKKDETNDAVCLLHSFVLVPHLRRASMLAGVGSVDYRVNGFCIYPRNKIDYIQEREMISNVSTNGYSLCMENSGISEVLRITRDLVTNNVHRDRIHIISANSGHIVRVLCELPILFYAYFHSVEYPHQAAFSSYIANLKSTYALCLARDMGLPIDHVVLSCRPKSTVLDFFNKGEYQASLRNDPCKEEFRFVHSNMERCVLQPCSSLASSSTRFAAMSRSTWRRSRRASASLYRWRR</sequence>
<dbReference type="Gene3D" id="3.40.50.1100">
    <property type="match status" value="2"/>
</dbReference>
<dbReference type="Pfam" id="PF14821">
    <property type="entry name" value="Thr_synth_N"/>
    <property type="match status" value="1"/>
</dbReference>
<dbReference type="SUPFAM" id="SSF53686">
    <property type="entry name" value="Tryptophan synthase beta subunit-like PLP-dependent enzymes"/>
    <property type="match status" value="1"/>
</dbReference>
<dbReference type="InParanoid" id="D8LVU1"/>
<dbReference type="AlphaFoldDB" id="D8LVU1"/>
<feature type="domain" description="Threonine synthase N-terminal" evidence="1">
    <location>
        <begin position="2"/>
        <end position="78"/>
    </location>
</feature>
<dbReference type="GO" id="GO:0009071">
    <property type="term" value="P:serine family amino acid catabolic process"/>
    <property type="evidence" value="ECO:0007669"/>
    <property type="project" value="TreeGrafter"/>
</dbReference>
<keyword evidence="3" id="KW-1185">Reference proteome</keyword>
<name>D8LVU1_BLAHO</name>
<dbReference type="Gene3D" id="3.90.1380.10">
    <property type="entry name" value="Threonine synthase, N-terminal domain"/>
    <property type="match status" value="1"/>
</dbReference>
<gene>
    <name evidence="2" type="ORF">GSBLH_T00000336001</name>
</gene>
<dbReference type="OMA" id="RRFRHEN"/>
<evidence type="ECO:0000259" key="1">
    <source>
        <dbReference type="Pfam" id="PF14821"/>
    </source>
</evidence>